<protein>
    <submittedName>
        <fullName evidence="3">Selenocysteine lyase</fullName>
    </submittedName>
</protein>
<feature type="domain" description="Aminotransferase class V" evidence="2">
    <location>
        <begin position="211"/>
        <end position="325"/>
    </location>
</feature>
<reference evidence="3 4" key="1">
    <citation type="submission" date="2018-02" db="EMBL/GenBank/DDBJ databases">
        <title>Genome sequence of Desulfovibrio carbinolicus DSM 3852.</title>
        <authorList>
            <person name="Wilbanks E."/>
            <person name="Skennerton C.T."/>
            <person name="Orphan V.J."/>
        </authorList>
    </citation>
    <scope>NUCLEOTIDE SEQUENCE [LARGE SCALE GENOMIC DNA]</scope>
    <source>
        <strain evidence="3 4">DSM 3852</strain>
    </source>
</reference>
<dbReference type="PANTHER" id="PTHR43586:SF8">
    <property type="entry name" value="CYSTEINE DESULFURASE 1, CHLOROPLASTIC"/>
    <property type="match status" value="1"/>
</dbReference>
<dbReference type="GO" id="GO:0016829">
    <property type="term" value="F:lyase activity"/>
    <property type="evidence" value="ECO:0007669"/>
    <property type="project" value="UniProtKB-KW"/>
</dbReference>
<dbReference type="InterPro" id="IPR015424">
    <property type="entry name" value="PyrdxlP-dep_Trfase"/>
</dbReference>
<dbReference type="AlphaFoldDB" id="A0A4P6HK48"/>
<dbReference type="PANTHER" id="PTHR43586">
    <property type="entry name" value="CYSTEINE DESULFURASE"/>
    <property type="match status" value="1"/>
</dbReference>
<keyword evidence="1" id="KW-0663">Pyridoxal phosphate</keyword>
<gene>
    <name evidence="3" type="ORF">C3Y92_06890</name>
</gene>
<name>A0A4P6HK48_9BACT</name>
<evidence type="ECO:0000313" key="3">
    <source>
        <dbReference type="EMBL" id="QAZ66976.1"/>
    </source>
</evidence>
<dbReference type="InterPro" id="IPR015421">
    <property type="entry name" value="PyrdxlP-dep_Trfase_major"/>
</dbReference>
<dbReference type="InterPro" id="IPR000192">
    <property type="entry name" value="Aminotrans_V_dom"/>
</dbReference>
<proteinExistence type="predicted"/>
<sequence length="523" mass="56969">MSDFIWRDDLGAALACDGAWKKAPPGSALERIFAAIALWRAQGRPFAGHALAPDDEAQWEALVRRYFDRDAFGCISVNAANMCPALTPVSAMGELVRRLMEVDISFALRGELAEAGLVHGLDAVKTWIGLGGLDAPANALLALTANATQANNCINNGLVASGFFDPARDNVVVWDVNHPTNHEAWLYRKATQGWGPDSVRIMRTKLFAQTVSDDEARAGVVPSDPAGEDEIVAALLRLVDRNTKVVSLSWQSNESGLILPMRRIVEELRAINKDIHIHADSAQAFGVLDMRLEETGVDSIAGSFHKWPCGPRMVGVIYMNPATGAAERFAPGAWGYDEHINTPAHYGFAPESGGIDATARRFSYLGQQNDVTLVAAWMTALFHTGHFHPGVTPKRVEARTHALGTRLKNALYRHLPRMFPDFREDAAWRHIVTPTTNDALRSAVYLFRTPEGVAAGDVMQHVYAKHRFAIAYLQVMGQDLLRVSPSICNLAGDVEGVVAAIADVVEALRAGRLPSSPPSRAYI</sequence>
<dbReference type="EMBL" id="CP026538">
    <property type="protein sequence ID" value="QAZ66976.1"/>
    <property type="molecule type" value="Genomic_DNA"/>
</dbReference>
<dbReference type="SUPFAM" id="SSF53383">
    <property type="entry name" value="PLP-dependent transferases"/>
    <property type="match status" value="1"/>
</dbReference>
<dbReference type="RefSeq" id="WP_129351083.1">
    <property type="nucleotide sequence ID" value="NZ_CP026538.1"/>
</dbReference>
<evidence type="ECO:0000313" key="4">
    <source>
        <dbReference type="Proteomes" id="UP000293296"/>
    </source>
</evidence>
<dbReference type="Gene3D" id="3.40.640.10">
    <property type="entry name" value="Type I PLP-dependent aspartate aminotransferase-like (Major domain)"/>
    <property type="match status" value="1"/>
</dbReference>
<evidence type="ECO:0000256" key="1">
    <source>
        <dbReference type="ARBA" id="ARBA00022898"/>
    </source>
</evidence>
<dbReference type="KEGG" id="dcb:C3Y92_06890"/>
<dbReference type="Pfam" id="PF00266">
    <property type="entry name" value="Aminotran_5"/>
    <property type="match status" value="1"/>
</dbReference>
<keyword evidence="3" id="KW-0456">Lyase</keyword>
<evidence type="ECO:0000259" key="2">
    <source>
        <dbReference type="Pfam" id="PF00266"/>
    </source>
</evidence>
<keyword evidence="4" id="KW-1185">Reference proteome</keyword>
<dbReference type="Proteomes" id="UP000293296">
    <property type="component" value="Chromosome"/>
</dbReference>
<organism evidence="3 4">
    <name type="scientific">Solidesulfovibrio carbinolicus</name>
    <dbReference type="NCBI Taxonomy" id="296842"/>
    <lineage>
        <taxon>Bacteria</taxon>
        <taxon>Pseudomonadati</taxon>
        <taxon>Thermodesulfobacteriota</taxon>
        <taxon>Desulfovibrionia</taxon>
        <taxon>Desulfovibrionales</taxon>
        <taxon>Desulfovibrionaceae</taxon>
        <taxon>Solidesulfovibrio</taxon>
    </lineage>
</organism>
<accession>A0A4P6HK48</accession>
<dbReference type="OrthoDB" id="9804366at2"/>